<dbReference type="GO" id="GO:0005524">
    <property type="term" value="F:ATP binding"/>
    <property type="evidence" value="ECO:0007669"/>
    <property type="project" value="UniProtKB-UniRule"/>
</dbReference>
<protein>
    <recommendedName>
        <fullName evidence="4">V-type ATP synthase subunit D</fullName>
    </recommendedName>
    <alternativeName>
        <fullName evidence="4">V-ATPase subunit D</fullName>
    </alternativeName>
</protein>
<evidence type="ECO:0000313" key="6">
    <source>
        <dbReference type="EMBL" id="GBR73091.1"/>
    </source>
</evidence>
<dbReference type="PANTHER" id="PTHR11671">
    <property type="entry name" value="V-TYPE ATP SYNTHASE SUBUNIT D"/>
    <property type="match status" value="1"/>
</dbReference>
<dbReference type="Gene3D" id="1.10.287.3240">
    <property type="match status" value="1"/>
</dbReference>
<dbReference type="InterPro" id="IPR002699">
    <property type="entry name" value="V_ATPase_D"/>
</dbReference>
<accession>A0A388T8Z6</accession>
<evidence type="ECO:0000256" key="2">
    <source>
        <dbReference type="ARBA" id="ARBA00022448"/>
    </source>
</evidence>
<sequence>MAKLNVNPNRMELLKLKTRLQFAQRGHKLLKDKQESLMQEFMRVLKELRGLYEKMNQDLDKVYAKFYQAQAGANPYALEEALLGNTAKTTLAVEIKSQFGVKFPLLQAGRIEPKLGGSPATAPLAARGLVKAVGAVFPAILFLAQTEKKIELLAEEIEKTRRRVNALEYNLIPALQETLKDIVLKLEERDRSERTKLMKVKDLIAVR</sequence>
<comment type="function">
    <text evidence="4">Produces ATP from ADP in the presence of a proton gradient across the membrane.</text>
</comment>
<keyword evidence="3 4" id="KW-0406">Ion transport</keyword>
<feature type="coiled-coil region" evidence="5">
    <location>
        <begin position="38"/>
        <end position="65"/>
    </location>
</feature>
<evidence type="ECO:0000256" key="3">
    <source>
        <dbReference type="ARBA" id="ARBA00023065"/>
    </source>
</evidence>
<proteinExistence type="inferred from homology"/>
<evidence type="ECO:0000256" key="4">
    <source>
        <dbReference type="HAMAP-Rule" id="MF_00271"/>
    </source>
</evidence>
<evidence type="ECO:0000256" key="5">
    <source>
        <dbReference type="SAM" id="Coils"/>
    </source>
</evidence>
<dbReference type="EMBL" id="BGZN01000006">
    <property type="protein sequence ID" value="GBR73091.1"/>
    <property type="molecule type" value="Genomic_DNA"/>
</dbReference>
<dbReference type="AlphaFoldDB" id="A0A388T8Z6"/>
<evidence type="ECO:0000256" key="1">
    <source>
        <dbReference type="ARBA" id="ARBA00005850"/>
    </source>
</evidence>
<dbReference type="Pfam" id="PF01813">
    <property type="entry name" value="ATP-synt_D"/>
    <property type="match status" value="1"/>
</dbReference>
<keyword evidence="4" id="KW-0375">Hydrogen ion transport</keyword>
<dbReference type="GO" id="GO:0046961">
    <property type="term" value="F:proton-transporting ATPase activity, rotational mechanism"/>
    <property type="evidence" value="ECO:0007669"/>
    <property type="project" value="InterPro"/>
</dbReference>
<name>A0A388T8Z6_TERA1</name>
<comment type="similarity">
    <text evidence="1 4">Belongs to the V-ATPase D subunit family.</text>
</comment>
<keyword evidence="2 4" id="KW-0813">Transport</keyword>
<keyword evidence="4" id="KW-0066">ATP synthesis</keyword>
<dbReference type="GO" id="GO:0046933">
    <property type="term" value="F:proton-transporting ATP synthase activity, rotational mechanism"/>
    <property type="evidence" value="ECO:0007669"/>
    <property type="project" value="UniProtKB-UniRule"/>
</dbReference>
<organism evidence="6 7">
    <name type="scientific">Termititenax aidoneus</name>
    <dbReference type="NCBI Taxonomy" id="2218524"/>
    <lineage>
        <taxon>Bacteria</taxon>
        <taxon>Bacillati</taxon>
        <taxon>Candidatus Margulisiibacteriota</taxon>
        <taxon>Candidatus Termititenacia</taxon>
        <taxon>Candidatus Termititenacales</taxon>
        <taxon>Candidatus Termititenacaceae</taxon>
        <taxon>Candidatus Termititenax</taxon>
    </lineage>
</organism>
<feature type="coiled-coil region" evidence="5">
    <location>
        <begin position="143"/>
        <end position="170"/>
    </location>
</feature>
<gene>
    <name evidence="6" type="primary">ntpD</name>
    <name evidence="4" type="synonym">atpD</name>
    <name evidence="6" type="ORF">NO1_0533</name>
</gene>
<dbReference type="Proteomes" id="UP000269352">
    <property type="component" value="Unassembled WGS sequence"/>
</dbReference>
<dbReference type="NCBIfam" id="TIGR00309">
    <property type="entry name" value="V_ATPase_subD"/>
    <property type="match status" value="1"/>
</dbReference>
<dbReference type="GO" id="GO:0042777">
    <property type="term" value="P:proton motive force-driven plasma membrane ATP synthesis"/>
    <property type="evidence" value="ECO:0007669"/>
    <property type="project" value="UniProtKB-UniRule"/>
</dbReference>
<keyword evidence="5" id="KW-0175">Coiled coil</keyword>
<dbReference type="HAMAP" id="MF_00271">
    <property type="entry name" value="ATP_synth_D_arch"/>
    <property type="match status" value="1"/>
</dbReference>
<comment type="caution">
    <text evidence="6">The sequence shown here is derived from an EMBL/GenBank/DDBJ whole genome shotgun (WGS) entry which is preliminary data.</text>
</comment>
<reference evidence="6 7" key="1">
    <citation type="journal article" date="2019" name="ISME J.">
        <title>Genome analyses of uncultured TG2/ZB3 bacteria in 'Margulisbacteria' specifically attached to ectosymbiotic spirochetes of protists in the termite gut.</title>
        <authorList>
            <person name="Utami Y.D."/>
            <person name="Kuwahara H."/>
            <person name="Igai K."/>
            <person name="Murakami T."/>
            <person name="Sugaya K."/>
            <person name="Morikawa T."/>
            <person name="Nagura Y."/>
            <person name="Yuki M."/>
            <person name="Deevong P."/>
            <person name="Inoue T."/>
            <person name="Kihara K."/>
            <person name="Lo N."/>
            <person name="Yamada A."/>
            <person name="Ohkuma M."/>
            <person name="Hongoh Y."/>
        </authorList>
    </citation>
    <scope>NUCLEOTIDE SEQUENCE [LARGE SCALE GENOMIC DNA]</scope>
    <source>
        <strain evidence="6">NkOx7-01</strain>
    </source>
</reference>
<evidence type="ECO:0000313" key="7">
    <source>
        <dbReference type="Proteomes" id="UP000269352"/>
    </source>
</evidence>
<keyword evidence="7" id="KW-1185">Reference proteome</keyword>